<dbReference type="PROSITE" id="PS50850">
    <property type="entry name" value="MFS"/>
    <property type="match status" value="1"/>
</dbReference>
<reference evidence="8 9" key="1">
    <citation type="submission" date="2020-08" db="EMBL/GenBank/DDBJ databases">
        <title>Genomic Encyclopedia of Archaeal and Bacterial Type Strains, Phase II (KMG-II): from individual species to whole genera.</title>
        <authorList>
            <person name="Goeker M."/>
        </authorList>
    </citation>
    <scope>NUCLEOTIDE SEQUENCE [LARGE SCALE GENOMIC DNA]</scope>
    <source>
        <strain evidence="8 9">DSM 43850</strain>
    </source>
</reference>
<dbReference type="SUPFAM" id="SSF103473">
    <property type="entry name" value="MFS general substrate transporter"/>
    <property type="match status" value="1"/>
</dbReference>
<feature type="transmembrane region" description="Helical" evidence="6">
    <location>
        <begin position="262"/>
        <end position="282"/>
    </location>
</feature>
<dbReference type="PANTHER" id="PTHR43124:SF10">
    <property type="entry name" value="PURINE EFFLUX PUMP PBUE"/>
    <property type="match status" value="1"/>
</dbReference>
<evidence type="ECO:0000256" key="1">
    <source>
        <dbReference type="ARBA" id="ARBA00004651"/>
    </source>
</evidence>
<dbReference type="CDD" id="cd17324">
    <property type="entry name" value="MFS_NepI_like"/>
    <property type="match status" value="1"/>
</dbReference>
<dbReference type="PRINTS" id="PR01988">
    <property type="entry name" value="EXPORTERBACE"/>
</dbReference>
<feature type="transmembrane region" description="Helical" evidence="6">
    <location>
        <begin position="33"/>
        <end position="58"/>
    </location>
</feature>
<proteinExistence type="predicted"/>
<dbReference type="Gene3D" id="1.20.1250.20">
    <property type="entry name" value="MFS general substrate transporter like domains"/>
    <property type="match status" value="2"/>
</dbReference>
<evidence type="ECO:0000256" key="6">
    <source>
        <dbReference type="SAM" id="Phobius"/>
    </source>
</evidence>
<feature type="transmembrane region" description="Helical" evidence="6">
    <location>
        <begin position="129"/>
        <end position="152"/>
    </location>
</feature>
<feature type="transmembrane region" description="Helical" evidence="6">
    <location>
        <begin position="95"/>
        <end position="117"/>
    </location>
</feature>
<name>A0ABR6BXR2_9PSEU</name>
<evidence type="ECO:0000313" key="9">
    <source>
        <dbReference type="Proteomes" id="UP000517916"/>
    </source>
</evidence>
<evidence type="ECO:0000259" key="7">
    <source>
        <dbReference type="PROSITE" id="PS50850"/>
    </source>
</evidence>
<feature type="transmembrane region" description="Helical" evidence="6">
    <location>
        <begin position="158"/>
        <end position="179"/>
    </location>
</feature>
<evidence type="ECO:0000256" key="5">
    <source>
        <dbReference type="ARBA" id="ARBA00023136"/>
    </source>
</evidence>
<feature type="transmembrane region" description="Helical" evidence="6">
    <location>
        <begin position="325"/>
        <end position="347"/>
    </location>
</feature>
<comment type="caution">
    <text evidence="8">The sequence shown here is derived from an EMBL/GenBank/DDBJ whole genome shotgun (WGS) entry which is preliminary data.</text>
</comment>
<dbReference type="InterPro" id="IPR036259">
    <property type="entry name" value="MFS_trans_sf"/>
</dbReference>
<feature type="transmembrane region" description="Helical" evidence="6">
    <location>
        <begin position="288"/>
        <end position="305"/>
    </location>
</feature>
<accession>A0ABR6BXR2</accession>
<evidence type="ECO:0000256" key="2">
    <source>
        <dbReference type="ARBA" id="ARBA00022475"/>
    </source>
</evidence>
<dbReference type="Pfam" id="PF07690">
    <property type="entry name" value="MFS_1"/>
    <property type="match status" value="1"/>
</dbReference>
<evidence type="ECO:0000256" key="4">
    <source>
        <dbReference type="ARBA" id="ARBA00022989"/>
    </source>
</evidence>
<feature type="transmembrane region" description="Helical" evidence="6">
    <location>
        <begin position="353"/>
        <end position="373"/>
    </location>
</feature>
<keyword evidence="3 6" id="KW-0812">Transmembrane</keyword>
<dbReference type="InterPro" id="IPR022324">
    <property type="entry name" value="Bacilysin_exporter_BacE_put"/>
</dbReference>
<keyword evidence="5 6" id="KW-0472">Membrane</keyword>
<dbReference type="PANTHER" id="PTHR43124">
    <property type="entry name" value="PURINE EFFLUX PUMP PBUE"/>
    <property type="match status" value="1"/>
</dbReference>
<feature type="transmembrane region" description="Helical" evidence="6">
    <location>
        <begin position="70"/>
        <end position="89"/>
    </location>
</feature>
<organism evidence="8 9">
    <name type="scientific">Kutzneria viridogrisea</name>
    <dbReference type="NCBI Taxonomy" id="47990"/>
    <lineage>
        <taxon>Bacteria</taxon>
        <taxon>Bacillati</taxon>
        <taxon>Actinomycetota</taxon>
        <taxon>Actinomycetes</taxon>
        <taxon>Pseudonocardiales</taxon>
        <taxon>Pseudonocardiaceae</taxon>
        <taxon>Kutzneria</taxon>
    </lineage>
</organism>
<protein>
    <submittedName>
        <fullName evidence="8">MFS family arabinose efflux permease</fullName>
    </submittedName>
</protein>
<keyword evidence="9" id="KW-1185">Reference proteome</keyword>
<sequence>MSVRTSALALGAFAVGTSGYIVAGVLPALSSELSVSVSTAGLLTTSFALAYAVGSPLLAALTGRWERRQLLVAALLLAALGNAFAAVAPDFTLLMIARIVTALGAAVFTPAATAVAADLSEPHHRARAVALVFGGLTIATIVGVPAGSLLAGPIGYRGVFWLVAAFCLLASIAVLVVVPKVAAPPKVTLRQRFAAAADRRVLAVLSMTLLACLGVFTVYTYVGPLLALTAGVHGSTLSLLLCGYGVGGAIGNALGGVVADRFGFRLPLIVSISGSVLALALLPVAGNVPLVAVLLFVWGLATWAFNPPVQQRLIELSPGASGLLLALNASAIYLGVGLSGVVGAVVIDTSGLTALPVVAAVLTAVVLAIHLVASRDRGRGRQVVQREQVEGHPRSKAGALQ</sequence>
<comment type="subcellular location">
    <subcellularLocation>
        <location evidence="1">Cell membrane</location>
        <topology evidence="1">Multi-pass membrane protein</topology>
    </subcellularLocation>
</comment>
<evidence type="ECO:0000313" key="8">
    <source>
        <dbReference type="EMBL" id="MBA8931372.1"/>
    </source>
</evidence>
<feature type="transmembrane region" description="Helical" evidence="6">
    <location>
        <begin position="200"/>
        <end position="219"/>
    </location>
</feature>
<dbReference type="Proteomes" id="UP000517916">
    <property type="component" value="Unassembled WGS sequence"/>
</dbReference>
<dbReference type="RefSeq" id="WP_182840341.1">
    <property type="nucleotide sequence ID" value="NZ_BAAABQ010000009.1"/>
</dbReference>
<keyword evidence="2" id="KW-1003">Cell membrane</keyword>
<dbReference type="InterPro" id="IPR011701">
    <property type="entry name" value="MFS"/>
</dbReference>
<evidence type="ECO:0000256" key="3">
    <source>
        <dbReference type="ARBA" id="ARBA00022692"/>
    </source>
</evidence>
<dbReference type="InterPro" id="IPR020846">
    <property type="entry name" value="MFS_dom"/>
</dbReference>
<feature type="transmembrane region" description="Helical" evidence="6">
    <location>
        <begin position="225"/>
        <end position="250"/>
    </location>
</feature>
<gene>
    <name evidence="8" type="ORF">BC739_008624</name>
</gene>
<dbReference type="InterPro" id="IPR050189">
    <property type="entry name" value="MFS_Efflux_Transporters"/>
</dbReference>
<feature type="domain" description="Major facilitator superfamily (MFS) profile" evidence="7">
    <location>
        <begin position="4"/>
        <end position="377"/>
    </location>
</feature>
<dbReference type="EMBL" id="JACJID010000009">
    <property type="protein sequence ID" value="MBA8931372.1"/>
    <property type="molecule type" value="Genomic_DNA"/>
</dbReference>
<keyword evidence="4 6" id="KW-1133">Transmembrane helix</keyword>